<sequence>MADVIQKYVNDLTLSAPLVLRKRVEKARAAAASTKATEQAAAQEAAAREVAAKTAAEQKATAEQAAAKQEAASIGGGINPEQYRDILQRTAAQTRDIGDTTVPAGVEKTLESLTGGYKGIGEMAVSEYGKQAEAQKESAEKAATALKMQGGATIDYLERLENIRKGVTTQATSVRDSFSAAAEKADEYVQAAKGRVGEVMAKLDEINAEIGKDRDFSKAHAMQASVQATLGSMKAEERNILETYGTGSKEYQQFQASKMNALGTVQSNIHAAYQQLQEKQGETYLSTVSDAYTKSNMYLGFQEQQHVDMLKYKADAQNAYDLQVAQFEVGVEQLKSAGMENLANWIIETPTFTMDATPLITMLFDLYSTQVTGQQAARVAKAAEGGGGIDWGQLAGMGVGSLFGGVGAGVGGAIGDLF</sequence>
<organism evidence="1">
    <name type="scientific">viral metagenome</name>
    <dbReference type="NCBI Taxonomy" id="1070528"/>
    <lineage>
        <taxon>unclassified sequences</taxon>
        <taxon>metagenomes</taxon>
        <taxon>organismal metagenomes</taxon>
    </lineage>
</organism>
<dbReference type="AlphaFoldDB" id="A0A6M3J8G2"/>
<protein>
    <submittedName>
        <fullName evidence="1">Uncharacterized protein</fullName>
    </submittedName>
</protein>
<reference evidence="1" key="1">
    <citation type="submission" date="2020-03" db="EMBL/GenBank/DDBJ databases">
        <title>The deep terrestrial virosphere.</title>
        <authorList>
            <person name="Holmfeldt K."/>
            <person name="Nilsson E."/>
            <person name="Simone D."/>
            <person name="Lopez-Fernandez M."/>
            <person name="Wu X."/>
            <person name="de Brujin I."/>
            <person name="Lundin D."/>
            <person name="Andersson A."/>
            <person name="Bertilsson S."/>
            <person name="Dopson M."/>
        </authorList>
    </citation>
    <scope>NUCLEOTIDE SEQUENCE</scope>
    <source>
        <strain evidence="1">MM415B00360</strain>
    </source>
</reference>
<proteinExistence type="predicted"/>
<dbReference type="EMBL" id="MT141550">
    <property type="protein sequence ID" value="QJA66176.1"/>
    <property type="molecule type" value="Genomic_DNA"/>
</dbReference>
<accession>A0A6M3J8G2</accession>
<gene>
    <name evidence="1" type="ORF">MM415B00360_0038</name>
</gene>
<evidence type="ECO:0000313" key="1">
    <source>
        <dbReference type="EMBL" id="QJA66176.1"/>
    </source>
</evidence>
<name>A0A6M3J8G2_9ZZZZ</name>